<dbReference type="OrthoDB" id="266313at2"/>
<reference evidence="8 9" key="1">
    <citation type="submission" date="2017-10" db="EMBL/GenBank/DDBJ databases">
        <title>Genome sequence of Caulobacter mirabilis FWC38.</title>
        <authorList>
            <person name="Fiebig A."/>
            <person name="Crosson S."/>
        </authorList>
    </citation>
    <scope>NUCLEOTIDE SEQUENCE [LARGE SCALE GENOMIC DNA]</scope>
    <source>
        <strain evidence="8 9">FWC 38</strain>
    </source>
</reference>
<keyword evidence="3 5" id="KW-0807">Transducer</keyword>
<dbReference type="KEGG" id="cmb:CSW64_05465"/>
<protein>
    <submittedName>
        <fullName evidence="8">Chemotaxis protein</fullName>
    </submittedName>
</protein>
<dbReference type="GO" id="GO:0004888">
    <property type="term" value="F:transmembrane signaling receptor activity"/>
    <property type="evidence" value="ECO:0007669"/>
    <property type="project" value="InterPro"/>
</dbReference>
<keyword evidence="2" id="KW-1003">Cell membrane</keyword>
<evidence type="ECO:0000256" key="2">
    <source>
        <dbReference type="ARBA" id="ARBA00022519"/>
    </source>
</evidence>
<evidence type="ECO:0000313" key="8">
    <source>
        <dbReference type="EMBL" id="ATQ41900.1"/>
    </source>
</evidence>
<dbReference type="Proteomes" id="UP000228945">
    <property type="component" value="Chromosome"/>
</dbReference>
<name>A0A2D2AV68_9CAUL</name>
<dbReference type="InterPro" id="IPR000727">
    <property type="entry name" value="T_SNARE_dom"/>
</dbReference>
<evidence type="ECO:0000256" key="5">
    <source>
        <dbReference type="PROSITE-ProRule" id="PRU00284"/>
    </source>
</evidence>
<dbReference type="InterPro" id="IPR012292">
    <property type="entry name" value="Globin/Proto"/>
</dbReference>
<dbReference type="InterPro" id="IPR039379">
    <property type="entry name" value="Protoglobin_sensor_dom"/>
</dbReference>
<dbReference type="EMBL" id="CP024201">
    <property type="protein sequence ID" value="ATQ41900.1"/>
    <property type="molecule type" value="Genomic_DNA"/>
</dbReference>
<dbReference type="RefSeq" id="WP_099621158.1">
    <property type="nucleotide sequence ID" value="NZ_CP024201.1"/>
</dbReference>
<dbReference type="GO" id="GO:0019825">
    <property type="term" value="F:oxygen binding"/>
    <property type="evidence" value="ECO:0007669"/>
    <property type="project" value="InterPro"/>
</dbReference>
<evidence type="ECO:0000259" key="6">
    <source>
        <dbReference type="PROSITE" id="PS50111"/>
    </source>
</evidence>
<evidence type="ECO:0000313" key="9">
    <source>
        <dbReference type="Proteomes" id="UP000228945"/>
    </source>
</evidence>
<dbReference type="AlphaFoldDB" id="A0A2D2AV68"/>
<dbReference type="InterPro" id="IPR004089">
    <property type="entry name" value="MCPsignal_dom"/>
</dbReference>
<dbReference type="PANTHER" id="PTHR32089">
    <property type="entry name" value="METHYL-ACCEPTING CHEMOTAXIS PROTEIN MCPB"/>
    <property type="match status" value="1"/>
</dbReference>
<dbReference type="GO" id="GO:0007165">
    <property type="term" value="P:signal transduction"/>
    <property type="evidence" value="ECO:0007669"/>
    <property type="project" value="UniProtKB-KW"/>
</dbReference>
<accession>A0A2D2AV68</accession>
<keyword evidence="2" id="KW-0472">Membrane</keyword>
<feature type="domain" description="Methyl-accepting transducer" evidence="6">
    <location>
        <begin position="209"/>
        <end position="445"/>
    </location>
</feature>
<organism evidence="8 9">
    <name type="scientific">Caulobacter mirabilis</name>
    <dbReference type="NCBI Taxonomy" id="69666"/>
    <lineage>
        <taxon>Bacteria</taxon>
        <taxon>Pseudomonadati</taxon>
        <taxon>Pseudomonadota</taxon>
        <taxon>Alphaproteobacteria</taxon>
        <taxon>Caulobacterales</taxon>
        <taxon>Caulobacteraceae</taxon>
        <taxon>Caulobacter</taxon>
    </lineage>
</organism>
<dbReference type="CDD" id="cd01068">
    <property type="entry name" value="globin_sensor"/>
    <property type="match status" value="1"/>
</dbReference>
<proteinExistence type="inferred from homology"/>
<dbReference type="Pfam" id="PF00015">
    <property type="entry name" value="MCPsignal"/>
    <property type="match status" value="1"/>
</dbReference>
<evidence type="ECO:0000256" key="1">
    <source>
        <dbReference type="ARBA" id="ARBA00004429"/>
    </source>
</evidence>
<dbReference type="GO" id="GO:0006935">
    <property type="term" value="P:chemotaxis"/>
    <property type="evidence" value="ECO:0007669"/>
    <property type="project" value="InterPro"/>
</dbReference>
<evidence type="ECO:0000256" key="4">
    <source>
        <dbReference type="ARBA" id="ARBA00029447"/>
    </source>
</evidence>
<dbReference type="GO" id="GO:0020037">
    <property type="term" value="F:heme binding"/>
    <property type="evidence" value="ECO:0007669"/>
    <property type="project" value="InterPro"/>
</dbReference>
<comment type="subcellular location">
    <subcellularLocation>
        <location evidence="1">Cell inner membrane</location>
        <topology evidence="1">Multi-pass membrane protein</topology>
    </subcellularLocation>
</comment>
<dbReference type="InterPro" id="IPR044398">
    <property type="entry name" value="Globin-sensor_dom"/>
</dbReference>
<dbReference type="SMART" id="SM00283">
    <property type="entry name" value="MA"/>
    <property type="match status" value="1"/>
</dbReference>
<dbReference type="GO" id="GO:0005886">
    <property type="term" value="C:plasma membrane"/>
    <property type="evidence" value="ECO:0007669"/>
    <property type="project" value="UniProtKB-SubCell"/>
</dbReference>
<dbReference type="SUPFAM" id="SSF58104">
    <property type="entry name" value="Methyl-accepting chemotaxis protein (MCP) signaling domain"/>
    <property type="match status" value="1"/>
</dbReference>
<dbReference type="PANTHER" id="PTHR32089:SF112">
    <property type="entry name" value="LYSOZYME-LIKE PROTEIN-RELATED"/>
    <property type="match status" value="1"/>
</dbReference>
<dbReference type="InterPro" id="IPR004090">
    <property type="entry name" value="Chemotax_Me-accpt_rcpt"/>
</dbReference>
<dbReference type="Pfam" id="PF11563">
    <property type="entry name" value="Protoglobin"/>
    <property type="match status" value="1"/>
</dbReference>
<evidence type="ECO:0000256" key="3">
    <source>
        <dbReference type="ARBA" id="ARBA00023224"/>
    </source>
</evidence>
<feature type="domain" description="T-SNARE coiled-coil homology" evidence="7">
    <location>
        <begin position="361"/>
        <end position="423"/>
    </location>
</feature>
<dbReference type="InterPro" id="IPR009050">
    <property type="entry name" value="Globin-like_sf"/>
</dbReference>
<dbReference type="Gene3D" id="1.10.490.10">
    <property type="entry name" value="Globins"/>
    <property type="match status" value="1"/>
</dbReference>
<keyword evidence="9" id="KW-1185">Reference proteome</keyword>
<dbReference type="SUPFAM" id="SSF46458">
    <property type="entry name" value="Globin-like"/>
    <property type="match status" value="1"/>
</dbReference>
<gene>
    <name evidence="8" type="ORF">CSW64_05465</name>
</gene>
<dbReference type="PRINTS" id="PR00260">
    <property type="entry name" value="CHEMTRNSDUCR"/>
</dbReference>
<comment type="similarity">
    <text evidence="4">Belongs to the methyl-accepting chemotaxis (MCP) protein family.</text>
</comment>
<dbReference type="PROSITE" id="PS50192">
    <property type="entry name" value="T_SNARE"/>
    <property type="match status" value="1"/>
</dbReference>
<evidence type="ECO:0000259" key="7">
    <source>
        <dbReference type="PROSITE" id="PS50192"/>
    </source>
</evidence>
<dbReference type="Gene3D" id="1.10.287.950">
    <property type="entry name" value="Methyl-accepting chemotaxis protein"/>
    <property type="match status" value="1"/>
</dbReference>
<keyword evidence="2" id="KW-0997">Cell inner membrane</keyword>
<sequence>MSTQDQQLSERLAFIGLDAEARRALKAEAAFVDAVLPAILDRFYDTIRATPETRRFFRSEDHIRGAHGAQRKHWSRIAQAEYDAGYVDSVRAIGQTHARIGLEPRWYIGGYAVVLEGLVREALTRDWPGKPRFGQKPVGPEKTSELVGALIRAAMLDMDFAISIYLDAAEEARREALRQAEVERQQMLQDLADRFEGAVSGIAERVASAACQLEATARSMAEIAGQTSDRSTRVAAAAQQATSNVSMVAASTEQIGASVAEIAGRVTRSSVMTDEAVVRAQAANETLGQLAASAETVGALVSLISEIAAQTNMLSINATIESARAGDAGKGFAVVADEIKRLAAQTARTAEQARDQIGGMQRIARESAGAIEDIRRIIEDLAGVSAAIKDSVDEQAATTRDIARNTHEAATGAEAVSRDIVIVHDAAKHTGQSSSEVVAASQALEREADSLREAVDGFLVSVRAA</sequence>
<dbReference type="PROSITE" id="PS50111">
    <property type="entry name" value="CHEMOTAXIS_TRANSDUC_2"/>
    <property type="match status" value="1"/>
</dbReference>